<comment type="caution">
    <text evidence="2">The sequence shown here is derived from an EMBL/GenBank/DDBJ whole genome shotgun (WGS) entry which is preliminary data.</text>
</comment>
<feature type="compositionally biased region" description="Basic and acidic residues" evidence="1">
    <location>
        <begin position="116"/>
        <end position="138"/>
    </location>
</feature>
<gene>
    <name evidence="2" type="ORF">Tco_0890291</name>
</gene>
<sequence length="317" mass="36879">MREFIREFRTSNELFFKERNNSLSELRFEVHGLSKLIDNTLISNSEIKGITTRGRKMTTQCIQDNNTNIHAKEQTMVHHDKPVEPEEVLIENQPQHNERAGTPITPIRLTFTEEGEGNKGKDNKKGPEREKDEDHKRPYKEVTRRIIEFSALNHRMPLNLKLYDGSTDPDDHITRFVGIAMPNFDRMPNGCIDNSTDLRERLAERFTLRRKCSKDPIKVSKIIRMANETLPNFKKRGTKEMVYIQGIPKVMQISAFMTNSKCPELAKRFADQVPQTVTEMIKRVDDFVKSEEAYKSMELPKGEHPEKGQRTSYKGNW</sequence>
<evidence type="ECO:0000313" key="2">
    <source>
        <dbReference type="EMBL" id="GJT20354.1"/>
    </source>
</evidence>
<dbReference type="Proteomes" id="UP001151760">
    <property type="component" value="Unassembled WGS sequence"/>
</dbReference>
<protein>
    <recommendedName>
        <fullName evidence="4">Reverse transcriptase domain-containing protein</fullName>
    </recommendedName>
</protein>
<dbReference type="EMBL" id="BQNB010013795">
    <property type="protein sequence ID" value="GJT20354.1"/>
    <property type="molecule type" value="Genomic_DNA"/>
</dbReference>
<evidence type="ECO:0008006" key="4">
    <source>
        <dbReference type="Google" id="ProtNLM"/>
    </source>
</evidence>
<name>A0ABQ5C529_9ASTR</name>
<evidence type="ECO:0000256" key="1">
    <source>
        <dbReference type="SAM" id="MobiDB-lite"/>
    </source>
</evidence>
<feature type="region of interest" description="Disordered" evidence="1">
    <location>
        <begin position="296"/>
        <end position="317"/>
    </location>
</feature>
<keyword evidence="3" id="KW-1185">Reference proteome</keyword>
<reference evidence="2" key="1">
    <citation type="journal article" date="2022" name="Int. J. Mol. Sci.">
        <title>Draft Genome of Tanacetum Coccineum: Genomic Comparison of Closely Related Tanacetum-Family Plants.</title>
        <authorList>
            <person name="Yamashiro T."/>
            <person name="Shiraishi A."/>
            <person name="Nakayama K."/>
            <person name="Satake H."/>
        </authorList>
    </citation>
    <scope>NUCLEOTIDE SEQUENCE</scope>
</reference>
<proteinExistence type="predicted"/>
<evidence type="ECO:0000313" key="3">
    <source>
        <dbReference type="Proteomes" id="UP001151760"/>
    </source>
</evidence>
<accession>A0ABQ5C529</accession>
<organism evidence="2 3">
    <name type="scientific">Tanacetum coccineum</name>
    <dbReference type="NCBI Taxonomy" id="301880"/>
    <lineage>
        <taxon>Eukaryota</taxon>
        <taxon>Viridiplantae</taxon>
        <taxon>Streptophyta</taxon>
        <taxon>Embryophyta</taxon>
        <taxon>Tracheophyta</taxon>
        <taxon>Spermatophyta</taxon>
        <taxon>Magnoliopsida</taxon>
        <taxon>eudicotyledons</taxon>
        <taxon>Gunneridae</taxon>
        <taxon>Pentapetalae</taxon>
        <taxon>asterids</taxon>
        <taxon>campanulids</taxon>
        <taxon>Asterales</taxon>
        <taxon>Asteraceae</taxon>
        <taxon>Asteroideae</taxon>
        <taxon>Anthemideae</taxon>
        <taxon>Anthemidinae</taxon>
        <taxon>Tanacetum</taxon>
    </lineage>
</organism>
<reference evidence="2" key="2">
    <citation type="submission" date="2022-01" db="EMBL/GenBank/DDBJ databases">
        <authorList>
            <person name="Yamashiro T."/>
            <person name="Shiraishi A."/>
            <person name="Satake H."/>
            <person name="Nakayama K."/>
        </authorList>
    </citation>
    <scope>NUCLEOTIDE SEQUENCE</scope>
</reference>
<feature type="compositionally biased region" description="Basic and acidic residues" evidence="1">
    <location>
        <begin position="296"/>
        <end position="309"/>
    </location>
</feature>
<feature type="region of interest" description="Disordered" evidence="1">
    <location>
        <begin position="94"/>
        <end position="138"/>
    </location>
</feature>